<dbReference type="Proteomes" id="UP000799778">
    <property type="component" value="Unassembled WGS sequence"/>
</dbReference>
<evidence type="ECO:0000256" key="1">
    <source>
        <dbReference type="PROSITE-ProRule" id="PRU00339"/>
    </source>
</evidence>
<dbReference type="OrthoDB" id="414774at2759"/>
<dbReference type="PANTHER" id="PTHR45588:SF1">
    <property type="entry name" value="WW DOMAIN-CONTAINING PROTEIN"/>
    <property type="match status" value="1"/>
</dbReference>
<sequence length="574" mass="64681">MPLPSFTNEWSNAQYYNLGAYHRVATSTSQDAQMWFDRGLVWCYSFNHEAALDCFWRAIDLDRKFLMPYWGVAYAAGPNYNKSWGMFTPDDRERTVAKALRVLDLPEEAILNASPLERALVAAVATRFPSSENMIPKDMGSFNEAYAKAMRSVYQDYSDDPDVATLFADAVMCVRPRALWDLDTGVPTAPDVVEARVAMEKALTLPSGRNHPGLCHLYIHMMEMSPFPEAALTAADRLRRIVPDGSHMQHMATHIDVACGDYRRSVDSNYDAIFSDDKYFANVKVESLLYTVYRSHNIHALAYAAMMSGRCEDGLYAARRLPQILTEEFMSIRTPRMVDWTEWQLVTLPHVLIRFGRWQEVLELALPDNQELLCVTTATIKYARGIALAVLGRVEEARVARDAFEEARNIVPEDRKYGPNASASSILAVASAMLEGELEYRAGNHTEAFTALRHGIELEDKLPYADPPLWMQPIRHALAALLLEQGRSEEAEALYMEDLGFSASHSRRKARLNNVWGLHGLYECLVKNKKHDQAHTIRIQRDIAVATSDVAIGASCFCRLSAAKDDGKFYSNKA</sequence>
<protein>
    <recommendedName>
        <fullName evidence="4">TPR domain protein</fullName>
    </recommendedName>
</protein>
<dbReference type="PANTHER" id="PTHR45588">
    <property type="entry name" value="TPR DOMAIN-CONTAINING PROTEIN"/>
    <property type="match status" value="1"/>
</dbReference>
<gene>
    <name evidence="2" type="ORF">BU24DRAFT_434917</name>
</gene>
<name>A0A6A5XGU3_9PLEO</name>
<evidence type="ECO:0000313" key="3">
    <source>
        <dbReference type="Proteomes" id="UP000799778"/>
    </source>
</evidence>
<dbReference type="AlphaFoldDB" id="A0A6A5XGU3"/>
<dbReference type="PROSITE" id="PS50005">
    <property type="entry name" value="TPR"/>
    <property type="match status" value="1"/>
</dbReference>
<keyword evidence="1" id="KW-0802">TPR repeat</keyword>
<reference evidence="2" key="1">
    <citation type="journal article" date="2020" name="Stud. Mycol.">
        <title>101 Dothideomycetes genomes: a test case for predicting lifestyles and emergence of pathogens.</title>
        <authorList>
            <person name="Haridas S."/>
            <person name="Albert R."/>
            <person name="Binder M."/>
            <person name="Bloem J."/>
            <person name="Labutti K."/>
            <person name="Salamov A."/>
            <person name="Andreopoulos B."/>
            <person name="Baker S."/>
            <person name="Barry K."/>
            <person name="Bills G."/>
            <person name="Bluhm B."/>
            <person name="Cannon C."/>
            <person name="Castanera R."/>
            <person name="Culley D."/>
            <person name="Daum C."/>
            <person name="Ezra D."/>
            <person name="Gonzalez J."/>
            <person name="Henrissat B."/>
            <person name="Kuo A."/>
            <person name="Liang C."/>
            <person name="Lipzen A."/>
            <person name="Lutzoni F."/>
            <person name="Magnuson J."/>
            <person name="Mondo S."/>
            <person name="Nolan M."/>
            <person name="Ohm R."/>
            <person name="Pangilinan J."/>
            <person name="Park H.-J."/>
            <person name="Ramirez L."/>
            <person name="Alfaro M."/>
            <person name="Sun H."/>
            <person name="Tritt A."/>
            <person name="Yoshinaga Y."/>
            <person name="Zwiers L.-H."/>
            <person name="Turgeon B."/>
            <person name="Goodwin S."/>
            <person name="Spatafora J."/>
            <person name="Crous P."/>
            <person name="Grigoriev I."/>
        </authorList>
    </citation>
    <scope>NUCLEOTIDE SEQUENCE</scope>
    <source>
        <strain evidence="2">CBS 175.79</strain>
    </source>
</reference>
<accession>A0A6A5XGU3</accession>
<dbReference type="EMBL" id="ML978072">
    <property type="protein sequence ID" value="KAF2012408.1"/>
    <property type="molecule type" value="Genomic_DNA"/>
</dbReference>
<proteinExistence type="predicted"/>
<dbReference type="SMART" id="SM00028">
    <property type="entry name" value="TPR"/>
    <property type="match status" value="3"/>
</dbReference>
<dbReference type="GeneID" id="54287455"/>
<dbReference type="Gene3D" id="1.25.40.10">
    <property type="entry name" value="Tetratricopeptide repeat domain"/>
    <property type="match status" value="1"/>
</dbReference>
<dbReference type="InterPro" id="IPR019734">
    <property type="entry name" value="TPR_rpt"/>
</dbReference>
<feature type="repeat" description="TPR" evidence="1">
    <location>
        <begin position="32"/>
        <end position="65"/>
    </location>
</feature>
<evidence type="ECO:0000313" key="2">
    <source>
        <dbReference type="EMBL" id="KAF2012408.1"/>
    </source>
</evidence>
<dbReference type="SUPFAM" id="SSF48452">
    <property type="entry name" value="TPR-like"/>
    <property type="match status" value="2"/>
</dbReference>
<dbReference type="RefSeq" id="XP_033380747.1">
    <property type="nucleotide sequence ID" value="XM_033530058.1"/>
</dbReference>
<dbReference type="InterPro" id="IPR011990">
    <property type="entry name" value="TPR-like_helical_dom_sf"/>
</dbReference>
<organism evidence="2 3">
    <name type="scientific">Aaosphaeria arxii CBS 175.79</name>
    <dbReference type="NCBI Taxonomy" id="1450172"/>
    <lineage>
        <taxon>Eukaryota</taxon>
        <taxon>Fungi</taxon>
        <taxon>Dikarya</taxon>
        <taxon>Ascomycota</taxon>
        <taxon>Pezizomycotina</taxon>
        <taxon>Dothideomycetes</taxon>
        <taxon>Pleosporomycetidae</taxon>
        <taxon>Pleosporales</taxon>
        <taxon>Pleosporales incertae sedis</taxon>
        <taxon>Aaosphaeria</taxon>
    </lineage>
</organism>
<keyword evidence="3" id="KW-1185">Reference proteome</keyword>
<evidence type="ECO:0008006" key="4">
    <source>
        <dbReference type="Google" id="ProtNLM"/>
    </source>
</evidence>